<keyword evidence="3" id="KW-0594">Phospholipid biosynthesis</keyword>
<evidence type="ECO:0000256" key="3">
    <source>
        <dbReference type="ARBA" id="ARBA00023209"/>
    </source>
</evidence>
<name>A0ABS9NNV0_9NEIS</name>
<keyword evidence="8" id="KW-1185">Reference proteome</keyword>
<dbReference type="Pfam" id="PF01553">
    <property type="entry name" value="Acyltransferase"/>
    <property type="match status" value="1"/>
</dbReference>
<comment type="pathway">
    <text evidence="1">Lipid metabolism.</text>
</comment>
<keyword evidence="2" id="KW-0808">Transferase</keyword>
<dbReference type="EMBL" id="JAKOOW010000026">
    <property type="protein sequence ID" value="MCG6504443.1"/>
    <property type="molecule type" value="Genomic_DNA"/>
</dbReference>
<proteinExistence type="predicted"/>
<evidence type="ECO:0000256" key="1">
    <source>
        <dbReference type="ARBA" id="ARBA00005189"/>
    </source>
</evidence>
<feature type="domain" description="Phospholipid/glycerol acyltransferase" evidence="6">
    <location>
        <begin position="71"/>
        <end position="183"/>
    </location>
</feature>
<keyword evidence="5 7" id="KW-0012">Acyltransferase</keyword>
<dbReference type="PANTHER" id="PTHR10434:SF59">
    <property type="entry name" value="1-ACYL-SN-GLYCEROL-3-PHOSPHATE ACYLTRANSFERASE"/>
    <property type="match status" value="1"/>
</dbReference>
<keyword evidence="3" id="KW-0444">Lipid biosynthesis</keyword>
<dbReference type="GO" id="GO:0016746">
    <property type="term" value="F:acyltransferase activity"/>
    <property type="evidence" value="ECO:0007669"/>
    <property type="project" value="UniProtKB-KW"/>
</dbReference>
<dbReference type="SUPFAM" id="SSF69593">
    <property type="entry name" value="Glycerol-3-phosphate (1)-acyltransferase"/>
    <property type="match status" value="1"/>
</dbReference>
<evidence type="ECO:0000256" key="2">
    <source>
        <dbReference type="ARBA" id="ARBA00022679"/>
    </source>
</evidence>
<dbReference type="PANTHER" id="PTHR10434">
    <property type="entry name" value="1-ACYL-SN-GLYCEROL-3-PHOSPHATE ACYLTRANSFERASE"/>
    <property type="match status" value="1"/>
</dbReference>
<dbReference type="Proteomes" id="UP001298424">
    <property type="component" value="Unassembled WGS sequence"/>
</dbReference>
<dbReference type="SMART" id="SM00563">
    <property type="entry name" value="PlsC"/>
    <property type="match status" value="1"/>
</dbReference>
<evidence type="ECO:0000259" key="6">
    <source>
        <dbReference type="SMART" id="SM00563"/>
    </source>
</evidence>
<protein>
    <submittedName>
        <fullName evidence="7">1-acyl-sn-glycerol-3-phosphate acyltransferase</fullName>
    </submittedName>
</protein>
<evidence type="ECO:0000313" key="8">
    <source>
        <dbReference type="Proteomes" id="UP001298424"/>
    </source>
</evidence>
<keyword evidence="3" id="KW-0443">Lipid metabolism</keyword>
<dbReference type="InterPro" id="IPR002123">
    <property type="entry name" value="Plipid/glycerol_acylTrfase"/>
</dbReference>
<dbReference type="CDD" id="cd07989">
    <property type="entry name" value="LPLAT_AGPAT-like"/>
    <property type="match status" value="1"/>
</dbReference>
<sequence>MAAKTRFFTRFIRIFRLIGWFFATAARLRRLDGFTLAERNRILRDASARCLQLLNVRVDAPNPPPEYSGSLLVTPNHISWLDIFVVSLFYPSSFIAMKELAGWPLIGAAVRNAGTVFIDRSNRKDIDPITAAMSETLKAGGNVCFFPEARTSLGNGVLPLKAALFQAAINSGCAVQPVAMRYYAGGRRTEAVSFAHVGLIRSLWQVVSLPEIRVSVDIPPPLLPQEVQHKDRFEIKESVQAYLSAQVLADSPAPERLL</sequence>
<organism evidence="7 8">
    <name type="scientific">Kingella pumchi</name>
    <dbReference type="NCBI Taxonomy" id="2779506"/>
    <lineage>
        <taxon>Bacteria</taxon>
        <taxon>Pseudomonadati</taxon>
        <taxon>Pseudomonadota</taxon>
        <taxon>Betaproteobacteria</taxon>
        <taxon>Neisseriales</taxon>
        <taxon>Neisseriaceae</taxon>
        <taxon>Kingella</taxon>
    </lineage>
</organism>
<gene>
    <name evidence="7" type="ORF">MB824_08030</name>
</gene>
<reference evidence="7 8" key="1">
    <citation type="submission" date="2022-02" db="EMBL/GenBank/DDBJ databases">
        <title>Genome sequence data of Kingella unionensis sp. nov. strain CICC 24913 (CCUG 75125).</title>
        <authorList>
            <person name="Xiao M."/>
        </authorList>
    </citation>
    <scope>NUCLEOTIDE SEQUENCE [LARGE SCALE GENOMIC DNA]</scope>
    <source>
        <strain evidence="7 8">CICC 24913</strain>
    </source>
</reference>
<accession>A0ABS9NNV0</accession>
<evidence type="ECO:0000256" key="4">
    <source>
        <dbReference type="ARBA" id="ARBA00023264"/>
    </source>
</evidence>
<comment type="caution">
    <text evidence="7">The sequence shown here is derived from an EMBL/GenBank/DDBJ whole genome shotgun (WGS) entry which is preliminary data.</text>
</comment>
<dbReference type="RefSeq" id="WP_238747888.1">
    <property type="nucleotide sequence ID" value="NZ_JAKOOW010000026.1"/>
</dbReference>
<evidence type="ECO:0000313" key="7">
    <source>
        <dbReference type="EMBL" id="MCG6504443.1"/>
    </source>
</evidence>
<keyword evidence="4" id="KW-1208">Phospholipid metabolism</keyword>
<evidence type="ECO:0000256" key="5">
    <source>
        <dbReference type="ARBA" id="ARBA00023315"/>
    </source>
</evidence>